<dbReference type="GO" id="GO:0003712">
    <property type="term" value="F:transcription coregulator activity"/>
    <property type="evidence" value="ECO:0007669"/>
    <property type="project" value="TreeGrafter"/>
</dbReference>
<feature type="domain" description="C2H2-type" evidence="7">
    <location>
        <begin position="656"/>
        <end position="685"/>
    </location>
</feature>
<keyword evidence="2" id="KW-0677">Repeat</keyword>
<dbReference type="SMART" id="SM00355">
    <property type="entry name" value="ZnF_C2H2"/>
    <property type="match status" value="9"/>
</dbReference>
<keyword evidence="9" id="KW-1185">Reference proteome</keyword>
<dbReference type="PANTHER" id="PTHR46179:SF26">
    <property type="entry name" value="ZINC FINGER PROTEIN 423 HOMOLOG"/>
    <property type="match status" value="1"/>
</dbReference>
<keyword evidence="4" id="KW-0862">Zinc</keyword>
<dbReference type="FunFam" id="3.30.160.60:FF:000446">
    <property type="entry name" value="Zinc finger protein"/>
    <property type="match status" value="1"/>
</dbReference>
<dbReference type="Gene3D" id="3.30.160.60">
    <property type="entry name" value="Classic Zinc Finger"/>
    <property type="match status" value="7"/>
</dbReference>
<dbReference type="Proteomes" id="UP000762676">
    <property type="component" value="Unassembled WGS sequence"/>
</dbReference>
<reference evidence="8 9" key="1">
    <citation type="journal article" date="2021" name="Elife">
        <title>Chloroplast acquisition without the gene transfer in kleptoplastic sea slugs, Plakobranchus ocellatus.</title>
        <authorList>
            <person name="Maeda T."/>
            <person name="Takahashi S."/>
            <person name="Yoshida T."/>
            <person name="Shimamura S."/>
            <person name="Takaki Y."/>
            <person name="Nagai Y."/>
            <person name="Toyoda A."/>
            <person name="Suzuki Y."/>
            <person name="Arimoto A."/>
            <person name="Ishii H."/>
            <person name="Satoh N."/>
            <person name="Nishiyama T."/>
            <person name="Hasebe M."/>
            <person name="Maruyama T."/>
            <person name="Minagawa J."/>
            <person name="Obokata J."/>
            <person name="Shigenobu S."/>
        </authorList>
    </citation>
    <scope>NUCLEOTIDE SEQUENCE [LARGE SCALE GENOMIC DNA]</scope>
</reference>
<dbReference type="EMBL" id="BMAT01006452">
    <property type="protein sequence ID" value="GFS12998.1"/>
    <property type="molecule type" value="Genomic_DNA"/>
</dbReference>
<name>A0AAV4IUD9_9GAST</name>
<dbReference type="InterPro" id="IPR013087">
    <property type="entry name" value="Znf_C2H2_type"/>
</dbReference>
<keyword evidence="3 5" id="KW-0863">Zinc-finger</keyword>
<dbReference type="GO" id="GO:0008270">
    <property type="term" value="F:zinc ion binding"/>
    <property type="evidence" value="ECO:0007669"/>
    <property type="project" value="UniProtKB-KW"/>
</dbReference>
<dbReference type="Pfam" id="PF00096">
    <property type="entry name" value="zf-C2H2"/>
    <property type="match status" value="6"/>
</dbReference>
<dbReference type="AlphaFoldDB" id="A0AAV4IUD9"/>
<organism evidence="8 9">
    <name type="scientific">Elysia marginata</name>
    <dbReference type="NCBI Taxonomy" id="1093978"/>
    <lineage>
        <taxon>Eukaryota</taxon>
        <taxon>Metazoa</taxon>
        <taxon>Spiralia</taxon>
        <taxon>Lophotrochozoa</taxon>
        <taxon>Mollusca</taxon>
        <taxon>Gastropoda</taxon>
        <taxon>Heterobranchia</taxon>
        <taxon>Euthyneura</taxon>
        <taxon>Panpulmonata</taxon>
        <taxon>Sacoglossa</taxon>
        <taxon>Placobranchoidea</taxon>
        <taxon>Plakobranchidae</taxon>
        <taxon>Elysia</taxon>
    </lineage>
</organism>
<evidence type="ECO:0000256" key="5">
    <source>
        <dbReference type="PROSITE-ProRule" id="PRU00042"/>
    </source>
</evidence>
<feature type="domain" description="C2H2-type" evidence="7">
    <location>
        <begin position="564"/>
        <end position="593"/>
    </location>
</feature>
<dbReference type="GO" id="GO:0006357">
    <property type="term" value="P:regulation of transcription by RNA polymerase II"/>
    <property type="evidence" value="ECO:0007669"/>
    <property type="project" value="TreeGrafter"/>
</dbReference>
<dbReference type="GO" id="GO:0005634">
    <property type="term" value="C:nucleus"/>
    <property type="evidence" value="ECO:0007669"/>
    <property type="project" value="TreeGrafter"/>
</dbReference>
<feature type="non-terminal residue" evidence="8">
    <location>
        <position position="887"/>
    </location>
</feature>
<feature type="compositionally biased region" description="Basic and acidic residues" evidence="6">
    <location>
        <begin position="75"/>
        <end position="93"/>
    </location>
</feature>
<dbReference type="FunFam" id="3.30.160.60:FF:000007">
    <property type="entry name" value="Basic krueppel-like factor 3"/>
    <property type="match status" value="1"/>
</dbReference>
<dbReference type="PANTHER" id="PTHR46179">
    <property type="entry name" value="ZINC FINGER PROTEIN"/>
    <property type="match status" value="1"/>
</dbReference>
<dbReference type="PROSITE" id="PS50157">
    <property type="entry name" value="ZINC_FINGER_C2H2_2"/>
    <property type="match status" value="8"/>
</dbReference>
<feature type="domain" description="C2H2-type" evidence="7">
    <location>
        <begin position="747"/>
        <end position="774"/>
    </location>
</feature>
<feature type="domain" description="C2H2-type" evidence="7">
    <location>
        <begin position="717"/>
        <end position="746"/>
    </location>
</feature>
<accession>A0AAV4IUD9</accession>
<feature type="domain" description="C2H2-type" evidence="7">
    <location>
        <begin position="687"/>
        <end position="716"/>
    </location>
</feature>
<evidence type="ECO:0000256" key="4">
    <source>
        <dbReference type="ARBA" id="ARBA00022833"/>
    </source>
</evidence>
<dbReference type="SUPFAM" id="SSF57667">
    <property type="entry name" value="beta-beta-alpha zinc fingers"/>
    <property type="match status" value="4"/>
</dbReference>
<evidence type="ECO:0000256" key="3">
    <source>
        <dbReference type="ARBA" id="ARBA00022771"/>
    </source>
</evidence>
<proteinExistence type="predicted"/>
<dbReference type="InterPro" id="IPR036236">
    <property type="entry name" value="Znf_C2H2_sf"/>
</dbReference>
<feature type="domain" description="C2H2-type" evidence="7">
    <location>
        <begin position="624"/>
        <end position="654"/>
    </location>
</feature>
<evidence type="ECO:0000259" key="7">
    <source>
        <dbReference type="PROSITE" id="PS50157"/>
    </source>
</evidence>
<evidence type="ECO:0000313" key="8">
    <source>
        <dbReference type="EMBL" id="GFS12998.1"/>
    </source>
</evidence>
<gene>
    <name evidence="8" type="ORF">ElyMa_003125500</name>
</gene>
<sequence>MTSMIAGTLCINNGVPRFVIFGDDCMMKKGSVSVAKDGGAHGFVFEQQPQFSVNISGSKSKIFKINVSEAPAKSQDSHSKPDHDNSLSRKDGVMLDSTPAGRANDLIQTEEIEASRSQTLDWVKPEIHLDLNCVDAFEMEVAKDSNLPSSYSIGIDGNTELTDQIADFVFSSTLPENSNTKPEYASYLETLDNGDHITHINSFSEPSVSWGSNLHLSQPSENMLVPQILVQPGDVLTHCHADTSGVAPSTHKIEGHNNGDVGTRNIFLSNEHSSSLLDSSKPVSTLNVVQGPTSNFVEDAFNLNSYQVEISTAIPSITSQQHISTVSLLDKPAVHSGSLAVSDVTNDLNLSQLPNFLGLDACTPAHSLEKGMPTALSTDSTLNLLDTMGETTALQHMEQTNEILGPDTTENIELDISNKQNLNVTTISISNDDQYATKILVNTHEGQQQMYVINATDLNQLQNGSSCNQNISHLFVINNDQKHPAENADNNQFVLTPEPVVSQASTNLNSTQVKTGTMPELTNDMSGFVLLPVVDNTTEAVPNAPPVPADNSGSEEKRALKKIFLCPEPGCNKTFKKASKLKVHQMMHTGERPFKCDKPGCGHRFTTIYNLNTHRKLHERACTEVCPQEGCGQSFPTKRQLDMHLRNVHSIEEHTFKCPEPGCDKVFFSSASMGSHMKVHRQNLEDLRCKHPGCGKQFTKLCRLRQHQQLHSGQKPYACTYPGCNWAFPTSSKLKRHMTKHTGYRKWTCSICHKQFQRSEHLKGHLITHSGDRPFVCPVSGCGNSFAAKSSLYVHLKKHDESGKTIVYHCPMENCNNFYANKASLRQHILVKHCALPSKDGTNGTQIMSSWLSLLGNGEDSLREEGSNQPPAVANQDALLATDFLTG</sequence>
<feature type="domain" description="C2H2-type" evidence="7">
    <location>
        <begin position="775"/>
        <end position="804"/>
    </location>
</feature>
<keyword evidence="1" id="KW-0479">Metal-binding</keyword>
<comment type="caution">
    <text evidence="8">The sequence shown here is derived from an EMBL/GenBank/DDBJ whole genome shotgun (WGS) entry which is preliminary data.</text>
</comment>
<evidence type="ECO:0000256" key="6">
    <source>
        <dbReference type="SAM" id="MobiDB-lite"/>
    </source>
</evidence>
<feature type="region of interest" description="Disordered" evidence="6">
    <location>
        <begin position="70"/>
        <end position="104"/>
    </location>
</feature>
<dbReference type="InterPro" id="IPR051061">
    <property type="entry name" value="Zinc_finger_trans_reg"/>
</dbReference>
<feature type="domain" description="C2H2-type" evidence="7">
    <location>
        <begin position="594"/>
        <end position="618"/>
    </location>
</feature>
<protein>
    <submittedName>
        <fullName evidence="8">Zinc finger protein ZXDC-like</fullName>
    </submittedName>
</protein>
<evidence type="ECO:0000256" key="1">
    <source>
        <dbReference type="ARBA" id="ARBA00022723"/>
    </source>
</evidence>
<dbReference type="FunFam" id="3.30.160.60:FF:000072">
    <property type="entry name" value="zinc finger protein 143 isoform X1"/>
    <property type="match status" value="1"/>
</dbReference>
<evidence type="ECO:0000256" key="2">
    <source>
        <dbReference type="ARBA" id="ARBA00022737"/>
    </source>
</evidence>
<evidence type="ECO:0000313" key="9">
    <source>
        <dbReference type="Proteomes" id="UP000762676"/>
    </source>
</evidence>
<dbReference type="PROSITE" id="PS00028">
    <property type="entry name" value="ZINC_FINGER_C2H2_1"/>
    <property type="match status" value="9"/>
</dbReference>